<dbReference type="EMBL" id="CP000713">
    <property type="protein sequence ID" value="ABQ94263.1"/>
    <property type="molecule type" value="Genomic_DNA"/>
</dbReference>
<dbReference type="Gene3D" id="2.40.10.10">
    <property type="entry name" value="Trypsin-like serine proteases"/>
    <property type="match status" value="2"/>
</dbReference>
<dbReference type="AlphaFoldDB" id="A5WF22"/>
<dbReference type="InterPro" id="IPR009003">
    <property type="entry name" value="Peptidase_S1_PA"/>
</dbReference>
<dbReference type="STRING" id="349106.PsycPRwf_1318"/>
<proteinExistence type="predicted"/>
<dbReference type="HOGENOM" id="CLU_072546_1_0_6"/>
<reference evidence="1" key="1">
    <citation type="submission" date="2007-05" db="EMBL/GenBank/DDBJ databases">
        <title>Complete sequence of chromosome of Psychrobacter sp. PRwf-1.</title>
        <authorList>
            <consortium name="US DOE Joint Genome Institute"/>
            <person name="Copeland A."/>
            <person name="Lucas S."/>
            <person name="Lapidus A."/>
            <person name="Barry K."/>
            <person name="Detter J.C."/>
            <person name="Glavina del Rio T."/>
            <person name="Hammon N."/>
            <person name="Israni S."/>
            <person name="Dalin E."/>
            <person name="Tice H."/>
            <person name="Pitluck S."/>
            <person name="Chain P."/>
            <person name="Malfatti S."/>
            <person name="Shin M."/>
            <person name="Vergez L."/>
            <person name="Schmutz J."/>
            <person name="Larimer F."/>
            <person name="Land M."/>
            <person name="Hauser L."/>
            <person name="Kyrpides N."/>
            <person name="Kim E."/>
            <person name="Tiedje J."/>
            <person name="Richardson P."/>
        </authorList>
    </citation>
    <scope>NUCLEOTIDE SEQUENCE [LARGE SCALE GENOMIC DNA]</scope>
    <source>
        <strain evidence="1">PRwf-1</strain>
    </source>
</reference>
<dbReference type="KEGG" id="prw:PsycPRwf_1318"/>
<evidence type="ECO:0008006" key="2">
    <source>
        <dbReference type="Google" id="ProtNLM"/>
    </source>
</evidence>
<dbReference type="InterPro" id="IPR043504">
    <property type="entry name" value="Peptidase_S1_PA_chymotrypsin"/>
</dbReference>
<gene>
    <name evidence="1" type="ordered locus">PsycPRwf_1318</name>
</gene>
<accession>A5WF22</accession>
<dbReference type="Pfam" id="PF13365">
    <property type="entry name" value="Trypsin_2"/>
    <property type="match status" value="1"/>
</dbReference>
<evidence type="ECO:0000313" key="1">
    <source>
        <dbReference type="EMBL" id="ABQ94263.1"/>
    </source>
</evidence>
<sequence>MELKSIKDQLYYSTVMIETAQGAGTAFLLSKTIVGLTRVYLVTNKHVVKDKTDCVVRFHRSESLDPKTKVGDFVYHFTNEDWVNGWKFHDDNEVDLAVFNLTETIAALYQQEHYIFYRCLTTDMITSREKEKDIVVMERIFFVGYPNAIRDEVNNLPIARSGYLATPLYSNFDGKEAFLFDASVFEGSSGSPVCIVNENFETYSDARGNAKIEGRCILAGVNSSTYTRVSDKQYLNIGYAWKAYKILEILEQNEI</sequence>
<organism evidence="1">
    <name type="scientific">Psychrobacter sp. (strain PRwf-1)</name>
    <dbReference type="NCBI Taxonomy" id="349106"/>
    <lineage>
        <taxon>Bacteria</taxon>
        <taxon>Pseudomonadati</taxon>
        <taxon>Pseudomonadota</taxon>
        <taxon>Gammaproteobacteria</taxon>
        <taxon>Moraxellales</taxon>
        <taxon>Moraxellaceae</taxon>
        <taxon>Psychrobacter</taxon>
    </lineage>
</organism>
<protein>
    <recommendedName>
        <fullName evidence="2">Serine protease</fullName>
    </recommendedName>
</protein>
<dbReference type="SUPFAM" id="SSF50494">
    <property type="entry name" value="Trypsin-like serine proteases"/>
    <property type="match status" value="1"/>
</dbReference>
<dbReference type="eggNOG" id="COG0265">
    <property type="taxonomic scope" value="Bacteria"/>
</dbReference>
<name>A5WF22_PSYWF</name>